<evidence type="ECO:0000313" key="1">
    <source>
        <dbReference type="EnsemblPlants" id="MELO3C020455.2.1"/>
    </source>
</evidence>
<dbReference type="AlphaFoldDB" id="A0A9I9DL03"/>
<sequence length="281" mass="32177">MVSSPYKTIDEEKVQKVRVREVKNIQHQLNYTNKVLSTISKAVERIENPDLSIKAKNPEIPQADPNQPIFQPNSFDIGKLKDDPSDILIEINKHLSSISINKVAPSVDKDKVPTGKVENIRGINMIKKDSFQQAPTSKILLEAQWVDMKNHYSQPSSPNLESLIGLRCHKMSLYKWFKNTFMAQLYTLTSEVDIWKQKFVEGLSHCIAQKFYQTVATNLVTKQIDWSELTFGDISTIVQAICINLCIENKHTTKVIKDFDYRKELGTFCKQYGLDKGPKDE</sequence>
<name>A0A9I9DL03_CUCME</name>
<accession>A0A9I9DL03</accession>
<organism evidence="1">
    <name type="scientific">Cucumis melo</name>
    <name type="common">Muskmelon</name>
    <dbReference type="NCBI Taxonomy" id="3656"/>
    <lineage>
        <taxon>Eukaryota</taxon>
        <taxon>Viridiplantae</taxon>
        <taxon>Streptophyta</taxon>
        <taxon>Embryophyta</taxon>
        <taxon>Tracheophyta</taxon>
        <taxon>Spermatophyta</taxon>
        <taxon>Magnoliopsida</taxon>
        <taxon>eudicotyledons</taxon>
        <taxon>Gunneridae</taxon>
        <taxon>Pentapetalae</taxon>
        <taxon>rosids</taxon>
        <taxon>fabids</taxon>
        <taxon>Cucurbitales</taxon>
        <taxon>Cucurbitaceae</taxon>
        <taxon>Benincaseae</taxon>
        <taxon>Cucumis</taxon>
    </lineage>
</organism>
<dbReference type="PANTHER" id="PTHR33054">
    <property type="entry name" value="CCHC-TYPE DOMAIN-CONTAINING PROTEIN"/>
    <property type="match status" value="1"/>
</dbReference>
<dbReference type="EnsemblPlants" id="MELO3C020455.2.1">
    <property type="protein sequence ID" value="MELO3C020455.2.1"/>
    <property type="gene ID" value="MELO3C020455.2"/>
</dbReference>
<proteinExistence type="predicted"/>
<protein>
    <submittedName>
        <fullName evidence="1">Uncharacterized protein</fullName>
    </submittedName>
</protein>
<dbReference type="PANTHER" id="PTHR33054:SF9">
    <property type="entry name" value="CCHC-TYPE DOMAIN-CONTAINING PROTEIN"/>
    <property type="match status" value="1"/>
</dbReference>
<reference evidence="1" key="1">
    <citation type="submission" date="2023-03" db="UniProtKB">
        <authorList>
            <consortium name="EnsemblPlants"/>
        </authorList>
    </citation>
    <scope>IDENTIFICATION</scope>
</reference>
<dbReference type="Gramene" id="MELO3C020455.2.1">
    <property type="protein sequence ID" value="MELO3C020455.2.1"/>
    <property type="gene ID" value="MELO3C020455.2"/>
</dbReference>